<evidence type="ECO:0000313" key="2">
    <source>
        <dbReference type="Proteomes" id="UP001064048"/>
    </source>
</evidence>
<organism evidence="1 2">
    <name type="scientific">Choristoneura fumiferana</name>
    <name type="common">Spruce budworm moth</name>
    <name type="synonym">Archips fumiferana</name>
    <dbReference type="NCBI Taxonomy" id="7141"/>
    <lineage>
        <taxon>Eukaryota</taxon>
        <taxon>Metazoa</taxon>
        <taxon>Ecdysozoa</taxon>
        <taxon>Arthropoda</taxon>
        <taxon>Hexapoda</taxon>
        <taxon>Insecta</taxon>
        <taxon>Pterygota</taxon>
        <taxon>Neoptera</taxon>
        <taxon>Endopterygota</taxon>
        <taxon>Lepidoptera</taxon>
        <taxon>Glossata</taxon>
        <taxon>Ditrysia</taxon>
        <taxon>Tortricoidea</taxon>
        <taxon>Tortricidae</taxon>
        <taxon>Tortricinae</taxon>
        <taxon>Choristoneura</taxon>
    </lineage>
</organism>
<keyword evidence="2" id="KW-1185">Reference proteome</keyword>
<comment type="caution">
    <text evidence="1">The sequence shown here is derived from an EMBL/GenBank/DDBJ whole genome shotgun (WGS) entry which is preliminary data.</text>
</comment>
<evidence type="ECO:0000313" key="1">
    <source>
        <dbReference type="EMBL" id="KAI8432144.1"/>
    </source>
</evidence>
<sequence>MIALTEDVYKLFDNVTEEVSRNVRHLMQQLWLNWSHVGVEYDVKVNNIQKLVQIEKDLHSDVLDETKQKLKVMQHQVTDLNMDRLAKLRQDLQEKYDQTNNRVLELRERLSRLWECLDEDQIYRDNFLQAHPGCTPSTEAAIKEEIKRCEQIKRQKIQVFVANMRTKIKLMWDNIMYSSREREEFLHYYQDIFTEDTLTLHEMYLEKITKFYNEHKNIFDLVVTRKNLWLKQAEMDARASEPGRYHNRGGNLLREEKERKAIETNERHNKLSARKQALTPSNPLLRSLATSPLGKRNRTAAGLAHTAERTRRVSGRLATKALVVKAESNGATVKRKLEYGGDTQKTPKANGSILKHKRTSIGKRRSGGRRSNGARNTVSSENARKNPLMETTKLTSYSDFKVRQCKRNSDELQAFMTSPTPSLIPPNKAVYLEADPFDYEIVNIDYNKLRVRKAEVIDVPQIINLIQTLEGKETMWIVENSIMGKKQHQAYVFMSGVTLVGYGIVEPPEQINFIQAKFNLDYYHIGKYHNRGHGASVGFATLKTTLVYPVIHKANTMAIAMVPLLPRKSESICGLIPQLKNLGVFSRKIAGSPYLTFTNVTLVSPSGLPFIRHCKPHVEMMFLRHRTTTDQFLKSTPYTYYLNVVVGTVVDINKSGNIPPYSRLDDPSYREPQINTYYETPDNVFIVNSLTEANKALRFVKNFYYRNNQVIVYGAYLHAYCCIAALLEMEIPARNITFVEPFPPEDPTKPRIPVFSNIYVDQTMREVLNELGISVYRSYYFQSWNVDMYNMATHVNFLSHFQMVELECSAMFYYGVKGIDANAFQAIHRSGMAYDAGILIDHQFRTNDPSIFAAGPSTRYCPRYFAEFKKQKFYDSYEVGEKGYILETFQGGYFKLHLTADSIVDGITCLSPESYSIGHFKNLYGKSAVVLNNVHIKFAKIDDPLPERVCGRDMVVAKETYRTTTGEYCVKPNPNKAMERADCSINCRRVIFMTGVEKRLQGKTITQPTMISETKDTYRGIAKSPLMPPAVTVRGFGPRHKEIWMPLTAKVHRAVYDRIHVKKECHEVAAVFQSETKKKFQVPFALSPLASWSHGEVFDLAPFPPNPYQTNIAPFMYCSDYCHISQGTPPYTVENVVVHVGYEQKIFRHDIALIVLKDEMKYSVSVAPICLNDKPEIVINERALLVGWGKLSGQNNLPSQFKKASEDSKVWAKMYYLYFKPISNIISCSPNTQYKEQWLLTKGKMSAVVKNIENAAKLNKLEIKENLSMLSCEKNASSNFVAVIVETLKSKSLLKRFFICIIWWNTCTFVDHGLTLNSVLLKGNKYFNYGLVASLACQEWKRTLVGTAHAAGYMLGIFFVGSLSDRWLLTKGKKNTVVMNIENAAKLNKIEIKENLSTLSYEKETSSNFMAVIAKTFKSKSLLKRFFVCIIWWNTCTFVDHGLLINSVLLKGNRYVNYGVISFKWFNIDVLISMTLVESQKNLGTLARFGRKPLAILAGVTSGVCGLAKSFASTYWIYIVFEFLEAAFGEIHSPLFMLAIEMVSTKSRVKYTMICTLGFPIGGVLFPLIYWLISYWRTFLRVLYASGLLFILAFFFLDESPRWHLTKGHIEAAVKILNKAAKINKVEIEESLEMLTYEKDDSSNFTTAITDTFKSRALLKSCLACMVWWIVAVFANYGLSINSVSLNGDKYVNYALSAAVQVPSFVITTCLMDKFNRKVVLMWSFVACGVLCVSQPFIPNNLFWLSILMYMMGKLISCMFSEVIYFFTSELFPTYTRNSMHALCSSMVYWPGLPTLLFGVASLIGGLVTIIVPETGKKPLPDTVLQAEALILIPTLQYLIHVNRILINNVICKTISIICVDNHDARNNGSALFKVSNAHDALSWCTNPELCTQWIGKETLNNHNWTNRCGVWTSKEFRQLLLVLRPIRVLRSSNRRSQLTIIHVIWLLSKGNTEAAVKIIDNASKMNKIEIKENLAMLSYEEDASLDFKTVLVATLKSRTLLKTFFACVTWWITSTFVSHGLSINSVFLKGNKFINYALASVVEIPGNIFAAYLMDKFNRKLPLIFSFVACAVLCAVQPFIPNDLLWLTISIYMVGKLVSTTFFTITYIFTSELFPTYTRNSMHALCSSVGRIGGLAAPQTPLLTDEKEKEAENNYFNLKLFLYQTLYAEEKKKKYKKDYGDDEKQQSIILYPKQIKTSTKSKVVEGRSKIARLSELLKMLTDVLRRIIRVKNGKSFASTEVVRGCPTKKRKIKPMLCHPNSIDKQLGSQHQQIYLEEKSSVKKLRYQTTPYPVQATVEAFCIMSMQVMKEVMDYMMVSTTTDLTMVMATNMSMVMNIMISIITIQAITVMATSAITIIWGTDIIISITIFITSKAMTDDQKAIIRQHFEQLSMECIKDNPITSDDIASLKAKKMDESGMLQKETILQKAKAMTMKQIRNTGKMIRKSCQPKNNVEDEKIDPIKDGVFIEEKEVMCYMACVMKMANTMDGKGMFDVAGAEAMVEKTHGDDTTMIENSKKLFDVCKSDGIQDIKEDIIMLHIAS</sequence>
<protein>
    <submittedName>
        <fullName evidence="1">Uncharacterized protein</fullName>
    </submittedName>
</protein>
<dbReference type="EMBL" id="CM046107">
    <property type="protein sequence ID" value="KAI8432144.1"/>
    <property type="molecule type" value="Genomic_DNA"/>
</dbReference>
<name>A0ACC0K6Z4_CHOFU</name>
<reference evidence="1 2" key="1">
    <citation type="journal article" date="2022" name="Genome Biol. Evol.">
        <title>The Spruce Budworm Genome: Reconstructing the Evolutionary History of Antifreeze Proteins.</title>
        <authorList>
            <person name="Beliveau C."/>
            <person name="Gagne P."/>
            <person name="Picq S."/>
            <person name="Vernygora O."/>
            <person name="Keeling C.I."/>
            <person name="Pinkney K."/>
            <person name="Doucet D."/>
            <person name="Wen F."/>
            <person name="Johnston J.S."/>
            <person name="Maaroufi H."/>
            <person name="Boyle B."/>
            <person name="Laroche J."/>
            <person name="Dewar K."/>
            <person name="Juretic N."/>
            <person name="Blackburn G."/>
            <person name="Nisole A."/>
            <person name="Brunet B."/>
            <person name="Brandao M."/>
            <person name="Lumley L."/>
            <person name="Duan J."/>
            <person name="Quan G."/>
            <person name="Lucarotti C.J."/>
            <person name="Roe A.D."/>
            <person name="Sperling F.A.H."/>
            <person name="Levesque R.C."/>
            <person name="Cusson M."/>
        </authorList>
    </citation>
    <scope>NUCLEOTIDE SEQUENCE [LARGE SCALE GENOMIC DNA]</scope>
    <source>
        <strain evidence="1">Glfc:IPQL:Cfum</strain>
    </source>
</reference>
<accession>A0ACC0K6Z4</accession>
<proteinExistence type="predicted"/>
<dbReference type="Proteomes" id="UP001064048">
    <property type="component" value="Chromosome 7"/>
</dbReference>
<gene>
    <name evidence="1" type="ORF">MSG28_004620</name>
</gene>